<gene>
    <name evidence="1" type="ORF">DCAF_LOCUS7247</name>
</gene>
<evidence type="ECO:0000313" key="2">
    <source>
        <dbReference type="Proteomes" id="UP001314170"/>
    </source>
</evidence>
<comment type="caution">
    <text evidence="1">The sequence shown here is derived from an EMBL/GenBank/DDBJ whole genome shotgun (WGS) entry which is preliminary data.</text>
</comment>
<sequence length="83" mass="9340">METKVSARKGNSPGKVPTTRLCQAERDKVWRGVMTRQEGFVATNQNLATSDRYFFGSNGRPTKREGIELTCVIPSPQSKRCYD</sequence>
<accession>A0AAV1R6Q7</accession>
<name>A0AAV1R6Q7_9ROSI</name>
<dbReference type="EMBL" id="CAWUPB010000913">
    <property type="protein sequence ID" value="CAK7329492.1"/>
    <property type="molecule type" value="Genomic_DNA"/>
</dbReference>
<keyword evidence="2" id="KW-1185">Reference proteome</keyword>
<protein>
    <submittedName>
        <fullName evidence="1">Uncharacterized protein</fullName>
    </submittedName>
</protein>
<evidence type="ECO:0000313" key="1">
    <source>
        <dbReference type="EMBL" id="CAK7329492.1"/>
    </source>
</evidence>
<organism evidence="1 2">
    <name type="scientific">Dovyalis caffra</name>
    <dbReference type="NCBI Taxonomy" id="77055"/>
    <lineage>
        <taxon>Eukaryota</taxon>
        <taxon>Viridiplantae</taxon>
        <taxon>Streptophyta</taxon>
        <taxon>Embryophyta</taxon>
        <taxon>Tracheophyta</taxon>
        <taxon>Spermatophyta</taxon>
        <taxon>Magnoliopsida</taxon>
        <taxon>eudicotyledons</taxon>
        <taxon>Gunneridae</taxon>
        <taxon>Pentapetalae</taxon>
        <taxon>rosids</taxon>
        <taxon>fabids</taxon>
        <taxon>Malpighiales</taxon>
        <taxon>Salicaceae</taxon>
        <taxon>Flacourtieae</taxon>
        <taxon>Dovyalis</taxon>
    </lineage>
</organism>
<dbReference type="Proteomes" id="UP001314170">
    <property type="component" value="Unassembled WGS sequence"/>
</dbReference>
<proteinExistence type="predicted"/>
<reference evidence="1 2" key="1">
    <citation type="submission" date="2024-01" db="EMBL/GenBank/DDBJ databases">
        <authorList>
            <person name="Waweru B."/>
        </authorList>
    </citation>
    <scope>NUCLEOTIDE SEQUENCE [LARGE SCALE GENOMIC DNA]</scope>
</reference>
<dbReference type="AlphaFoldDB" id="A0AAV1R6Q7"/>